<dbReference type="Gene3D" id="2.120.10.30">
    <property type="entry name" value="TolB, C-terminal domain"/>
    <property type="match status" value="1"/>
</dbReference>
<gene>
    <name evidence="5 7" type="primary">tolB</name>
    <name evidence="7" type="ORF">PRHACTZTBTEA_070</name>
</gene>
<evidence type="ECO:0000256" key="3">
    <source>
        <dbReference type="ARBA" id="ARBA00022729"/>
    </source>
</evidence>
<dbReference type="Pfam" id="PF07676">
    <property type="entry name" value="PD40"/>
    <property type="match status" value="4"/>
</dbReference>
<keyword evidence="5" id="KW-0132">Cell division</keyword>
<dbReference type="SUPFAM" id="SSF69304">
    <property type="entry name" value="Tricorn protease N-terminal domain"/>
    <property type="match status" value="1"/>
</dbReference>
<accession>A0ABP1CD95</accession>
<keyword evidence="5" id="KW-0131">Cell cycle</keyword>
<dbReference type="PANTHER" id="PTHR36842:SF1">
    <property type="entry name" value="PROTEIN TOLB"/>
    <property type="match status" value="1"/>
</dbReference>
<evidence type="ECO:0000313" key="8">
    <source>
        <dbReference type="Proteomes" id="UP001497533"/>
    </source>
</evidence>
<dbReference type="EMBL" id="OZ034688">
    <property type="protein sequence ID" value="CAL1329006.1"/>
    <property type="molecule type" value="Genomic_DNA"/>
</dbReference>
<dbReference type="Gene3D" id="3.40.50.10070">
    <property type="entry name" value="TolB, N-terminal domain"/>
    <property type="match status" value="1"/>
</dbReference>
<dbReference type="NCBIfam" id="TIGR02800">
    <property type="entry name" value="propeller_TolB"/>
    <property type="match status" value="1"/>
</dbReference>
<dbReference type="Proteomes" id="UP001497533">
    <property type="component" value="Chromosome"/>
</dbReference>
<evidence type="ECO:0000259" key="6">
    <source>
        <dbReference type="Pfam" id="PF04052"/>
    </source>
</evidence>
<comment type="function">
    <text evidence="5">Part of the Tol-Pal system, which plays a role in outer membrane invagination during cell division and is important for maintaining outer membrane integrity. TolB occupies a key intermediary position in the Tol-Pal system because it communicates directly with both membrane-embedded components, Pal in the outer membrane and TolA in the inner membrane.</text>
</comment>
<dbReference type="InterPro" id="IPR011042">
    <property type="entry name" value="6-blade_b-propeller_TolB-like"/>
</dbReference>
<dbReference type="InterPro" id="IPR011659">
    <property type="entry name" value="WD40"/>
</dbReference>
<dbReference type="RefSeq" id="WP_341765065.1">
    <property type="nucleotide sequence ID" value="NZ_OZ034688.1"/>
</dbReference>
<name>A0ABP1CD95_9GAMM</name>
<dbReference type="InterPro" id="IPR007195">
    <property type="entry name" value="TolB_N"/>
</dbReference>
<sequence length="428" mass="48130">MGFFSKTLFVFFAISSIIFAAEVRIEITDGVNSAQPIGIVPFKCIGMGSSIQKIDKIISSDLRNTGKFNPIELNRMPQLPSNSTEIIPKMWRLLGANAIVVGQIELVSNNNFIIKFQLVNIIDNFVTILSQNTLKITKEKLRYAGHSISDEIFEKLTGIRGAFRTRIAYIVVNNSRYSHELRVSDYDGYNSLIIHRSKAPLMSPTWSPDGKSIAYVTFESGKSMIVIRNIHTGYVRNIASFPNHNGAPAFSSDGTKLAFALSKTGSLNLYVMDLLTGKIRQITNDRNNNTEPKWMPDNQNLLYTSDKSGRPQIYKININSSVFERISWEGMQNQNADISPDGTFMVTVNSNGINQHIVKYNFVKNNIEFLTKTFLDETPSISPNGIMIIYASSQEKNKLYLVSVNGRYKTNIPINGMRVKFPAWSSYL</sequence>
<organism evidence="7 8">
    <name type="scientific">Candidatus Providencia siddallii</name>
    <dbReference type="NCBI Taxonomy" id="1715285"/>
    <lineage>
        <taxon>Bacteria</taxon>
        <taxon>Pseudomonadati</taxon>
        <taxon>Pseudomonadota</taxon>
        <taxon>Gammaproteobacteria</taxon>
        <taxon>Enterobacterales</taxon>
        <taxon>Morganellaceae</taxon>
        <taxon>Providencia</taxon>
    </lineage>
</organism>
<evidence type="ECO:0000256" key="4">
    <source>
        <dbReference type="ARBA" id="ARBA00022764"/>
    </source>
</evidence>
<keyword evidence="3 5" id="KW-0732">Signal</keyword>
<evidence type="ECO:0000256" key="1">
    <source>
        <dbReference type="ARBA" id="ARBA00004418"/>
    </source>
</evidence>
<dbReference type="InterPro" id="IPR014167">
    <property type="entry name" value="Tol-Pal_TolB"/>
</dbReference>
<dbReference type="Pfam" id="PF04052">
    <property type="entry name" value="TolB_N"/>
    <property type="match status" value="1"/>
</dbReference>
<reference evidence="7" key="1">
    <citation type="submission" date="2024-04" db="EMBL/GenBank/DDBJ databases">
        <authorList>
            <person name="Manzano-Marin A."/>
            <person name="Manzano-Marin A."/>
            <person name="Alejandro Manzano Marin A."/>
        </authorList>
    </citation>
    <scope>NUCLEOTIDE SEQUENCE [LARGE SCALE GENOMIC DNA]</scope>
    <source>
        <strain evidence="7">TABTEA</strain>
    </source>
</reference>
<keyword evidence="4 5" id="KW-0574">Periplasm</keyword>
<evidence type="ECO:0000256" key="2">
    <source>
        <dbReference type="ARBA" id="ARBA00009820"/>
    </source>
</evidence>
<dbReference type="HAMAP" id="MF_00671">
    <property type="entry name" value="TolB"/>
    <property type="match status" value="1"/>
</dbReference>
<evidence type="ECO:0000313" key="7">
    <source>
        <dbReference type="EMBL" id="CAL1329006.1"/>
    </source>
</evidence>
<feature type="domain" description="TolB N-terminal" evidence="6">
    <location>
        <begin position="23"/>
        <end position="122"/>
    </location>
</feature>
<evidence type="ECO:0000256" key="5">
    <source>
        <dbReference type="HAMAP-Rule" id="MF_00671"/>
    </source>
</evidence>
<protein>
    <recommendedName>
        <fullName evidence="5">Tol-Pal system protein TolB</fullName>
    </recommendedName>
</protein>
<keyword evidence="8" id="KW-1185">Reference proteome</keyword>
<dbReference type="SUPFAM" id="SSF52964">
    <property type="entry name" value="TolB, N-terminal domain"/>
    <property type="match status" value="1"/>
</dbReference>
<proteinExistence type="inferred from homology"/>
<comment type="subunit">
    <text evidence="5">The Tol-Pal system is composed of five core proteins: the inner membrane proteins TolA, TolQ and TolR, the periplasmic protein TolB and the outer membrane protein Pal. They form a network linking the inner and outer membranes and the peptidoglycan layer.</text>
</comment>
<comment type="subcellular location">
    <subcellularLocation>
        <location evidence="1 5">Periplasm</location>
    </subcellularLocation>
</comment>
<dbReference type="PANTHER" id="PTHR36842">
    <property type="entry name" value="PROTEIN TOLB HOMOLOG"/>
    <property type="match status" value="1"/>
</dbReference>
<comment type="similarity">
    <text evidence="2 5">Belongs to the TolB family.</text>
</comment>